<organism evidence="2 3">
    <name type="scientific">Pleurodeles waltl</name>
    <name type="common">Iberian ribbed newt</name>
    <dbReference type="NCBI Taxonomy" id="8319"/>
    <lineage>
        <taxon>Eukaryota</taxon>
        <taxon>Metazoa</taxon>
        <taxon>Chordata</taxon>
        <taxon>Craniata</taxon>
        <taxon>Vertebrata</taxon>
        <taxon>Euteleostomi</taxon>
        <taxon>Amphibia</taxon>
        <taxon>Batrachia</taxon>
        <taxon>Caudata</taxon>
        <taxon>Salamandroidea</taxon>
        <taxon>Salamandridae</taxon>
        <taxon>Pleurodelinae</taxon>
        <taxon>Pleurodeles</taxon>
    </lineage>
</organism>
<reference evidence="2" key="1">
    <citation type="journal article" date="2022" name="bioRxiv">
        <title>Sequencing and chromosome-scale assembly of the giantPleurodeles waltlgenome.</title>
        <authorList>
            <person name="Brown T."/>
            <person name="Elewa A."/>
            <person name="Iarovenko S."/>
            <person name="Subramanian E."/>
            <person name="Araus A.J."/>
            <person name="Petzold A."/>
            <person name="Susuki M."/>
            <person name="Suzuki K.-i.T."/>
            <person name="Hayashi T."/>
            <person name="Toyoda A."/>
            <person name="Oliveira C."/>
            <person name="Osipova E."/>
            <person name="Leigh N.D."/>
            <person name="Simon A."/>
            <person name="Yun M.H."/>
        </authorList>
    </citation>
    <scope>NUCLEOTIDE SEQUENCE</scope>
    <source>
        <strain evidence="2">20211129_DDA</strain>
        <tissue evidence="2">Liver</tissue>
    </source>
</reference>
<evidence type="ECO:0000313" key="3">
    <source>
        <dbReference type="Proteomes" id="UP001066276"/>
    </source>
</evidence>
<sequence length="601" mass="63667">MEGEYVQAALSLLKKAGHMDLVRQEALPALRPARKAAQGVAATVMACSPPRVGARPEQWSATENEGEEPEEVGDGRRGESPVPIAGRGAPRRVYGERVPRGRDELSKEGLCFPSARCGPRGGLEAGGASGFFTAGFDDVAGTPDLYCQGERHSRGQPGEQRAARPPWHEEQAEPRAVGRSASPGLPVWRRLAADAPEERCGGRGFALAGAAASWEQRLDPSVVQPVVNTRRTARTTAGELPQRAQEVLGHGSDLWREDECILEYEETSLEEGELVMRRFCGSRASCRRDRALDLSGHSDQGLKSTKHDPEPRVSTCLKVLPSTARPAVQILPQSSSRSTRAQARERPEPSPQAPESPLVAAGTGGAGASPLVFSFHHPRSSIHFPAPPGTTPLFSWVLVPSTPSNLNSPQQGDLGGQGLRHGPSAAPQAAQAVREGPRSSGSHLRLARRCGAAHPAPPSTTGGRGARRRPRGRDPPSGRAPALSGPLASKFKLPAAGGSRGPGPPPRPQCGTASRRGGQGGLPVLRVTLAPRAPVRRRSPRVLLHDRRGGPPAPPRQEPLSGHAPSSHRASRRLSARGSQLRRGPQAHLRSAGCISQRPPS</sequence>
<dbReference type="Proteomes" id="UP001066276">
    <property type="component" value="Chromosome 3_1"/>
</dbReference>
<name>A0AAV7UD62_PLEWA</name>
<comment type="caution">
    <text evidence="2">The sequence shown here is derived from an EMBL/GenBank/DDBJ whole genome shotgun (WGS) entry which is preliminary data.</text>
</comment>
<proteinExistence type="predicted"/>
<feature type="region of interest" description="Disordered" evidence="1">
    <location>
        <begin position="405"/>
        <end position="601"/>
    </location>
</feature>
<gene>
    <name evidence="2" type="ORF">NDU88_003142</name>
</gene>
<feature type="region of interest" description="Disordered" evidence="1">
    <location>
        <begin position="294"/>
        <end position="313"/>
    </location>
</feature>
<dbReference type="EMBL" id="JANPWB010000005">
    <property type="protein sequence ID" value="KAJ1186360.1"/>
    <property type="molecule type" value="Genomic_DNA"/>
</dbReference>
<dbReference type="AlphaFoldDB" id="A0AAV7UD62"/>
<keyword evidence="3" id="KW-1185">Reference proteome</keyword>
<accession>A0AAV7UD62</accession>
<protein>
    <submittedName>
        <fullName evidence="2">Uncharacterized protein</fullName>
    </submittedName>
</protein>
<evidence type="ECO:0000256" key="1">
    <source>
        <dbReference type="SAM" id="MobiDB-lite"/>
    </source>
</evidence>
<feature type="region of interest" description="Disordered" evidence="1">
    <location>
        <begin position="51"/>
        <end position="92"/>
    </location>
</feature>
<feature type="region of interest" description="Disordered" evidence="1">
    <location>
        <begin position="148"/>
        <end position="182"/>
    </location>
</feature>
<evidence type="ECO:0000313" key="2">
    <source>
        <dbReference type="EMBL" id="KAJ1186360.1"/>
    </source>
</evidence>
<feature type="region of interest" description="Disordered" evidence="1">
    <location>
        <begin position="325"/>
        <end position="365"/>
    </location>
</feature>